<dbReference type="AlphaFoldDB" id="A0A9P5Q519"/>
<evidence type="ECO:0000256" key="1">
    <source>
        <dbReference type="ARBA" id="ARBA00023125"/>
    </source>
</evidence>
<dbReference type="GO" id="GO:0000978">
    <property type="term" value="F:RNA polymerase II cis-regulatory region sequence-specific DNA binding"/>
    <property type="evidence" value="ECO:0007669"/>
    <property type="project" value="TreeGrafter"/>
</dbReference>
<sequence length="248" mass="27758">MNNIPEDVEVNLAALPDIEPGQNGPTLATLVQMAIVGSPNFRLLLREIFSAIEERYPSYRTGEQKWKGSIRHMLSLKGEFIQIPRPITDFGPAQGKGNYWSLDMTVNRDKRTRKRRGRTSPYSSPMRPDPARHLHWAPLYQNGSNGNLPLSVGCQVAQRDPSFIDSPKSENHYRDTWKQRAHSTAPLTRSTSSASMPETTAGTSASNAPSIRMFKSANAFQYTLTKCSEINHLSKNLHNGDSPKHNTQ</sequence>
<dbReference type="OrthoDB" id="5954824at2759"/>
<dbReference type="SMART" id="SM00339">
    <property type="entry name" value="FH"/>
    <property type="match status" value="1"/>
</dbReference>
<evidence type="ECO:0000313" key="6">
    <source>
        <dbReference type="Proteomes" id="UP000772434"/>
    </source>
</evidence>
<evidence type="ECO:0000313" key="5">
    <source>
        <dbReference type="EMBL" id="KAF9074435.1"/>
    </source>
</evidence>
<feature type="region of interest" description="Disordered" evidence="3">
    <location>
        <begin position="110"/>
        <end position="130"/>
    </location>
</feature>
<dbReference type="InterPro" id="IPR036390">
    <property type="entry name" value="WH_DNA-bd_sf"/>
</dbReference>
<dbReference type="EMBL" id="JADNRY010000013">
    <property type="protein sequence ID" value="KAF9074435.1"/>
    <property type="molecule type" value="Genomic_DNA"/>
</dbReference>
<dbReference type="GO" id="GO:0005634">
    <property type="term" value="C:nucleus"/>
    <property type="evidence" value="ECO:0007669"/>
    <property type="project" value="UniProtKB-SubCell"/>
</dbReference>
<keyword evidence="2" id="KW-0539">Nucleus</keyword>
<proteinExistence type="predicted"/>
<gene>
    <name evidence="5" type="ORF">BDP27DRAFT_189978</name>
</gene>
<accession>A0A9P5Q519</accession>
<name>A0A9P5Q519_9AGAR</name>
<evidence type="ECO:0000256" key="3">
    <source>
        <dbReference type="SAM" id="MobiDB-lite"/>
    </source>
</evidence>
<feature type="DNA-binding region" description="Fork-head" evidence="2">
    <location>
        <begin position="26"/>
        <end position="116"/>
    </location>
</feature>
<dbReference type="GO" id="GO:0000981">
    <property type="term" value="F:DNA-binding transcription factor activity, RNA polymerase II-specific"/>
    <property type="evidence" value="ECO:0007669"/>
    <property type="project" value="TreeGrafter"/>
</dbReference>
<dbReference type="InterPro" id="IPR036388">
    <property type="entry name" value="WH-like_DNA-bd_sf"/>
</dbReference>
<organism evidence="5 6">
    <name type="scientific">Rhodocollybia butyracea</name>
    <dbReference type="NCBI Taxonomy" id="206335"/>
    <lineage>
        <taxon>Eukaryota</taxon>
        <taxon>Fungi</taxon>
        <taxon>Dikarya</taxon>
        <taxon>Basidiomycota</taxon>
        <taxon>Agaricomycotina</taxon>
        <taxon>Agaricomycetes</taxon>
        <taxon>Agaricomycetidae</taxon>
        <taxon>Agaricales</taxon>
        <taxon>Marasmiineae</taxon>
        <taxon>Omphalotaceae</taxon>
        <taxon>Rhodocollybia</taxon>
    </lineage>
</organism>
<comment type="caution">
    <text evidence="5">The sequence shown here is derived from an EMBL/GenBank/DDBJ whole genome shotgun (WGS) entry which is preliminary data.</text>
</comment>
<comment type="subcellular location">
    <subcellularLocation>
        <location evidence="2">Nucleus</location>
    </subcellularLocation>
</comment>
<protein>
    <recommendedName>
        <fullName evidence="4">Fork-head domain-containing protein</fullName>
    </recommendedName>
</protein>
<dbReference type="SUPFAM" id="SSF46785">
    <property type="entry name" value="Winged helix' DNA-binding domain"/>
    <property type="match status" value="1"/>
</dbReference>
<dbReference type="Proteomes" id="UP000772434">
    <property type="component" value="Unassembled WGS sequence"/>
</dbReference>
<feature type="compositionally biased region" description="Basic and acidic residues" evidence="3">
    <location>
        <begin position="167"/>
        <end position="178"/>
    </location>
</feature>
<dbReference type="CDD" id="cd00059">
    <property type="entry name" value="FH_FOX"/>
    <property type="match status" value="1"/>
</dbReference>
<evidence type="ECO:0000256" key="2">
    <source>
        <dbReference type="PROSITE-ProRule" id="PRU00089"/>
    </source>
</evidence>
<keyword evidence="1 2" id="KW-0238">DNA-binding</keyword>
<feature type="domain" description="Fork-head" evidence="4">
    <location>
        <begin position="26"/>
        <end position="116"/>
    </location>
</feature>
<dbReference type="InterPro" id="IPR001766">
    <property type="entry name" value="Fork_head_dom"/>
</dbReference>
<dbReference type="PROSITE" id="PS50039">
    <property type="entry name" value="FORK_HEAD_3"/>
    <property type="match status" value="1"/>
</dbReference>
<reference evidence="5" key="1">
    <citation type="submission" date="2020-11" db="EMBL/GenBank/DDBJ databases">
        <authorList>
            <consortium name="DOE Joint Genome Institute"/>
            <person name="Ahrendt S."/>
            <person name="Riley R."/>
            <person name="Andreopoulos W."/>
            <person name="Labutti K."/>
            <person name="Pangilinan J."/>
            <person name="Ruiz-Duenas F.J."/>
            <person name="Barrasa J.M."/>
            <person name="Sanchez-Garcia M."/>
            <person name="Camarero S."/>
            <person name="Miyauchi S."/>
            <person name="Serrano A."/>
            <person name="Linde D."/>
            <person name="Babiker R."/>
            <person name="Drula E."/>
            <person name="Ayuso-Fernandez I."/>
            <person name="Pacheco R."/>
            <person name="Padilla G."/>
            <person name="Ferreira P."/>
            <person name="Barriuso J."/>
            <person name="Kellner H."/>
            <person name="Castanera R."/>
            <person name="Alfaro M."/>
            <person name="Ramirez L."/>
            <person name="Pisabarro A.G."/>
            <person name="Kuo A."/>
            <person name="Tritt A."/>
            <person name="Lipzen A."/>
            <person name="He G."/>
            <person name="Yan M."/>
            <person name="Ng V."/>
            <person name="Cullen D."/>
            <person name="Martin F."/>
            <person name="Rosso M.-N."/>
            <person name="Henrissat B."/>
            <person name="Hibbett D."/>
            <person name="Martinez A.T."/>
            <person name="Grigoriev I.V."/>
        </authorList>
    </citation>
    <scope>NUCLEOTIDE SEQUENCE</scope>
    <source>
        <strain evidence="5">AH 40177</strain>
    </source>
</reference>
<keyword evidence="6" id="KW-1185">Reference proteome</keyword>
<feature type="region of interest" description="Disordered" evidence="3">
    <location>
        <begin position="163"/>
        <end position="207"/>
    </location>
</feature>
<feature type="compositionally biased region" description="Polar residues" evidence="3">
    <location>
        <begin position="185"/>
        <end position="207"/>
    </location>
</feature>
<dbReference type="PANTHER" id="PTHR11829:SF343">
    <property type="entry name" value="FORK-HEAD DOMAIN-CONTAINING PROTEIN"/>
    <property type="match status" value="1"/>
</dbReference>
<evidence type="ECO:0000259" key="4">
    <source>
        <dbReference type="PROSITE" id="PS50039"/>
    </source>
</evidence>
<dbReference type="PANTHER" id="PTHR11829">
    <property type="entry name" value="FORKHEAD BOX PROTEIN"/>
    <property type="match status" value="1"/>
</dbReference>
<dbReference type="InterPro" id="IPR050211">
    <property type="entry name" value="FOX_domain-containing"/>
</dbReference>
<dbReference type="Gene3D" id="1.10.10.10">
    <property type="entry name" value="Winged helix-like DNA-binding domain superfamily/Winged helix DNA-binding domain"/>
    <property type="match status" value="1"/>
</dbReference>
<dbReference type="Pfam" id="PF00250">
    <property type="entry name" value="Forkhead"/>
    <property type="match status" value="1"/>
</dbReference>